<dbReference type="EMBL" id="JBGNUJ010000002">
    <property type="protein sequence ID" value="KAL3964666.1"/>
    <property type="molecule type" value="Genomic_DNA"/>
</dbReference>
<evidence type="ECO:0000313" key="1">
    <source>
        <dbReference type="EMBL" id="KAL3964666.1"/>
    </source>
</evidence>
<sequence>MVGDSAGRLGEAGLGKDCDHGGAASGCIEARPLAVCLKDSTGDDLVFRVHQMRWRLGLGRPGLPAWLLTDLVNCGRQPKKGRQRGGISPTVHAMAGAVAADLDGGSQYPWATVAHGYHIDDNLAITARIDDSDPGGLRLWQGPGRAGPDPGPK</sequence>
<keyword evidence="2" id="KW-1185">Reference proteome</keyword>
<dbReference type="Proteomes" id="UP001638806">
    <property type="component" value="Unassembled WGS sequence"/>
</dbReference>
<proteinExistence type="predicted"/>
<name>A0ACC4E7N5_PURLI</name>
<organism evidence="1 2">
    <name type="scientific">Purpureocillium lilacinum</name>
    <name type="common">Paecilomyces lilacinus</name>
    <dbReference type="NCBI Taxonomy" id="33203"/>
    <lineage>
        <taxon>Eukaryota</taxon>
        <taxon>Fungi</taxon>
        <taxon>Dikarya</taxon>
        <taxon>Ascomycota</taxon>
        <taxon>Pezizomycotina</taxon>
        <taxon>Sordariomycetes</taxon>
        <taxon>Hypocreomycetidae</taxon>
        <taxon>Hypocreales</taxon>
        <taxon>Ophiocordycipitaceae</taxon>
        <taxon>Purpureocillium</taxon>
    </lineage>
</organism>
<evidence type="ECO:0000313" key="2">
    <source>
        <dbReference type="Proteomes" id="UP001638806"/>
    </source>
</evidence>
<reference evidence="1" key="1">
    <citation type="submission" date="2024-12" db="EMBL/GenBank/DDBJ databases">
        <title>Comparative genomics and development of molecular markers within Purpureocillium lilacinum and among Purpureocillium species.</title>
        <authorList>
            <person name="Yeh Z.-Y."/>
            <person name="Ni N.-T."/>
            <person name="Lo P.-H."/>
            <person name="Mushyakhwo K."/>
            <person name="Lin C.-F."/>
            <person name="Nai Y.-S."/>
        </authorList>
    </citation>
    <scope>NUCLEOTIDE SEQUENCE</scope>
    <source>
        <strain evidence="1">NCHU-NPUST-175</strain>
    </source>
</reference>
<protein>
    <submittedName>
        <fullName evidence="1">Uncharacterized protein</fullName>
    </submittedName>
</protein>
<gene>
    <name evidence="1" type="ORF">ACCO45_001670</name>
</gene>
<accession>A0ACC4E7N5</accession>
<comment type="caution">
    <text evidence="1">The sequence shown here is derived from an EMBL/GenBank/DDBJ whole genome shotgun (WGS) entry which is preliminary data.</text>
</comment>